<dbReference type="Proteomes" id="UP000179807">
    <property type="component" value="Unassembled WGS sequence"/>
</dbReference>
<feature type="compositionally biased region" description="Polar residues" evidence="2">
    <location>
        <begin position="77"/>
        <end position="86"/>
    </location>
</feature>
<dbReference type="AlphaFoldDB" id="A0A1J4JAH4"/>
<name>A0A1J4JAH4_9EUKA</name>
<gene>
    <name evidence="3" type="ORF">TRFO_39536</name>
</gene>
<dbReference type="EMBL" id="MLAK01001333">
    <property type="protein sequence ID" value="OHS94268.1"/>
    <property type="molecule type" value="Genomic_DNA"/>
</dbReference>
<evidence type="ECO:0000313" key="4">
    <source>
        <dbReference type="Proteomes" id="UP000179807"/>
    </source>
</evidence>
<reference evidence="3" key="1">
    <citation type="submission" date="2016-10" db="EMBL/GenBank/DDBJ databases">
        <authorList>
            <person name="Benchimol M."/>
            <person name="Almeida L.G."/>
            <person name="Vasconcelos A.T."/>
            <person name="Perreira-Neves A."/>
            <person name="Rosa I.A."/>
            <person name="Tasca T."/>
            <person name="Bogo M.R."/>
            <person name="de Souza W."/>
        </authorList>
    </citation>
    <scope>NUCLEOTIDE SEQUENCE [LARGE SCALE GENOMIC DNA]</scope>
    <source>
        <strain evidence="3">K</strain>
    </source>
</reference>
<feature type="compositionally biased region" description="Polar residues" evidence="2">
    <location>
        <begin position="108"/>
        <end position="124"/>
    </location>
</feature>
<comment type="caution">
    <text evidence="3">The sequence shown here is derived from an EMBL/GenBank/DDBJ whole genome shotgun (WGS) entry which is preliminary data.</text>
</comment>
<evidence type="ECO:0000256" key="1">
    <source>
        <dbReference type="SAM" id="Coils"/>
    </source>
</evidence>
<feature type="coiled-coil region" evidence="1">
    <location>
        <begin position="326"/>
        <end position="367"/>
    </location>
</feature>
<keyword evidence="1" id="KW-0175">Coiled coil</keyword>
<dbReference type="RefSeq" id="XP_068347405.1">
    <property type="nucleotide sequence ID" value="XM_068512707.1"/>
</dbReference>
<organism evidence="3 4">
    <name type="scientific">Tritrichomonas foetus</name>
    <dbReference type="NCBI Taxonomy" id="1144522"/>
    <lineage>
        <taxon>Eukaryota</taxon>
        <taxon>Metamonada</taxon>
        <taxon>Parabasalia</taxon>
        <taxon>Tritrichomonadida</taxon>
        <taxon>Tritrichomonadidae</taxon>
        <taxon>Tritrichomonas</taxon>
    </lineage>
</organism>
<protein>
    <submittedName>
        <fullName evidence="3">Uncharacterized protein</fullName>
    </submittedName>
</protein>
<keyword evidence="4" id="KW-1185">Reference proteome</keyword>
<evidence type="ECO:0000256" key="2">
    <source>
        <dbReference type="SAM" id="MobiDB-lite"/>
    </source>
</evidence>
<feature type="compositionally biased region" description="Low complexity" evidence="2">
    <location>
        <begin position="94"/>
        <end position="107"/>
    </location>
</feature>
<feature type="compositionally biased region" description="Basic and acidic residues" evidence="2">
    <location>
        <begin position="1"/>
        <end position="10"/>
    </location>
</feature>
<proteinExistence type="predicted"/>
<feature type="region of interest" description="Disordered" evidence="2">
    <location>
        <begin position="163"/>
        <end position="209"/>
    </location>
</feature>
<accession>A0A1J4JAH4</accession>
<dbReference type="OrthoDB" id="10659227at2759"/>
<dbReference type="PANTHER" id="PTHR47026">
    <property type="entry name" value="PIGMENTOSA GTPASE REGULATOR-LIKE PROTEIN, PUTATIVE-RELATED"/>
    <property type="match status" value="1"/>
</dbReference>
<dbReference type="GeneID" id="94847411"/>
<evidence type="ECO:0000313" key="3">
    <source>
        <dbReference type="EMBL" id="OHS94268.1"/>
    </source>
</evidence>
<dbReference type="VEuPathDB" id="TrichDB:TRFO_39536"/>
<feature type="region of interest" description="Disordered" evidence="2">
    <location>
        <begin position="1"/>
        <end position="28"/>
    </location>
</feature>
<feature type="region of interest" description="Disordered" evidence="2">
    <location>
        <begin position="71"/>
        <end position="130"/>
    </location>
</feature>
<sequence>MKENETKTNENENSNHNGDSNQIKDFEPVGLNEMMNLMTDQLMGPENDEMLQMNEMPGIEAIEQMNPEEEMNHNKTENITNENISANHDDENTNNENKNTEISNTENFANENDNTEISNTGNIDNENDLPQEEQIAAPDDDFIDDFEDENDVKKQVLELDEANDFIDDYPNDENQSIDMPKETPDIEIDDIEKNPDRGTAPEYDQNQDPQIHVDFDEVQDTVNYYGNDDEKPAKVRNNFKLASDLSLNDLPPLTTSPELDLQLSTLLRNFEKKGKIPEEVEMRPRLVQYLQREKVNNIVRQKYDIAQKYHNLTNKLLTVMTKNAKKVEFSQKVTSVEEKVDETEARIKELNRETKSLIREEKEKQNKRRLAIKVNHSTELEEFEAKWNDPEYLRIFEKPSSRLLQLKKMERSMVLSKMYDKAAVVHQKIKEAEKAESSESQLRAIFEMKKQQKKILMKQKQELDVFEQHCERNINLIQRNQEIKMKSILSRKTKLETEMGMIKDGHKNSLPVIGVMPPTPNGKIESSMTPRTAQRYSSFKAINKGPHISVKPLGNLFPKKLLRLARSAPATDL</sequence>
<dbReference type="PANTHER" id="PTHR47026:SF2">
    <property type="entry name" value="FLAGELLAR ASSOCIATED PROTEIN"/>
    <property type="match status" value="1"/>
</dbReference>